<dbReference type="InterPro" id="IPR001878">
    <property type="entry name" value="Znf_CCHC"/>
</dbReference>
<organism evidence="4 5">
    <name type="scientific">Pinctada imbricata</name>
    <name type="common">Atlantic pearl-oyster</name>
    <name type="synonym">Pinctada martensii</name>
    <dbReference type="NCBI Taxonomy" id="66713"/>
    <lineage>
        <taxon>Eukaryota</taxon>
        <taxon>Metazoa</taxon>
        <taxon>Spiralia</taxon>
        <taxon>Lophotrochozoa</taxon>
        <taxon>Mollusca</taxon>
        <taxon>Bivalvia</taxon>
        <taxon>Autobranchia</taxon>
        <taxon>Pteriomorphia</taxon>
        <taxon>Pterioida</taxon>
        <taxon>Pterioidea</taxon>
        <taxon>Pteriidae</taxon>
        <taxon>Pinctada</taxon>
    </lineage>
</organism>
<feature type="region of interest" description="Disordered" evidence="2">
    <location>
        <begin position="240"/>
        <end position="259"/>
    </location>
</feature>
<dbReference type="GO" id="GO:0003676">
    <property type="term" value="F:nucleic acid binding"/>
    <property type="evidence" value="ECO:0007669"/>
    <property type="project" value="InterPro"/>
</dbReference>
<dbReference type="EMBL" id="VSWD01000013">
    <property type="protein sequence ID" value="KAK3085106.1"/>
    <property type="molecule type" value="Genomic_DNA"/>
</dbReference>
<evidence type="ECO:0000313" key="4">
    <source>
        <dbReference type="EMBL" id="KAK3085106.1"/>
    </source>
</evidence>
<proteinExistence type="predicted"/>
<evidence type="ECO:0000313" key="5">
    <source>
        <dbReference type="Proteomes" id="UP001186944"/>
    </source>
</evidence>
<evidence type="ECO:0000256" key="1">
    <source>
        <dbReference type="PROSITE-ProRule" id="PRU00047"/>
    </source>
</evidence>
<keyword evidence="5" id="KW-1185">Reference proteome</keyword>
<accession>A0AA88XLH7</accession>
<feature type="compositionally biased region" description="Polar residues" evidence="2">
    <location>
        <begin position="278"/>
        <end position="300"/>
    </location>
</feature>
<comment type="caution">
    <text evidence="4">The sequence shown here is derived from an EMBL/GenBank/DDBJ whole genome shotgun (WGS) entry which is preliminary data.</text>
</comment>
<dbReference type="GO" id="GO:0008270">
    <property type="term" value="F:zinc ion binding"/>
    <property type="evidence" value="ECO:0007669"/>
    <property type="project" value="UniProtKB-KW"/>
</dbReference>
<gene>
    <name evidence="4" type="ORF">FSP39_024467</name>
</gene>
<dbReference type="Gene3D" id="4.10.60.10">
    <property type="entry name" value="Zinc finger, CCHC-type"/>
    <property type="match status" value="1"/>
</dbReference>
<dbReference type="Proteomes" id="UP001186944">
    <property type="component" value="Unassembled WGS sequence"/>
</dbReference>
<feature type="compositionally biased region" description="Basic residues" evidence="2">
    <location>
        <begin position="316"/>
        <end position="328"/>
    </location>
</feature>
<feature type="compositionally biased region" description="Basic and acidic residues" evidence="2">
    <location>
        <begin position="303"/>
        <end position="315"/>
    </location>
</feature>
<evidence type="ECO:0000259" key="3">
    <source>
        <dbReference type="PROSITE" id="PS50158"/>
    </source>
</evidence>
<dbReference type="SUPFAM" id="SSF57756">
    <property type="entry name" value="Retrovirus zinc finger-like domains"/>
    <property type="match status" value="1"/>
</dbReference>
<sequence length="383" mass="43150">MAAIRPHPHPGRTFAKVVSDTIDNVGKTTKPVFIKETDIFGFEKPPKESWITHVEIYKSISQHIESECIAGIQRVHRFWRIYLDNDESRTEILDKGIVLRNKTITVYNNNPGRLYLQDENSTRIRVKNVPLSADDGQIRRALSIRGCNITTLFREKLRVDGKLTNCETGDRIVIVKDLEIHIPKTLEIGRYRAQINYKGQPNDKLKCSKCMEIGHTAKECTNDIVCRNCYMSGHKAADCQEPLSQGEDETDDFGEDVSDDIDTCEESAHESENDLDAETQNTANQPQTSDTAKQTSNQTGDPAGEKNQKSDETRQKKTTNRKQAKKVKTTTENCGTIDKYVVSINTPARKSTDIPTEERSPVTPTNELQANAKKKPRAATTNK</sequence>
<dbReference type="PROSITE" id="PS50158">
    <property type="entry name" value="ZF_CCHC"/>
    <property type="match status" value="1"/>
</dbReference>
<feature type="compositionally biased region" description="Acidic residues" evidence="2">
    <location>
        <begin position="246"/>
        <end position="259"/>
    </location>
</feature>
<dbReference type="InterPro" id="IPR036875">
    <property type="entry name" value="Znf_CCHC_sf"/>
</dbReference>
<feature type="compositionally biased region" description="Basic and acidic residues" evidence="2">
    <location>
        <begin position="350"/>
        <end position="360"/>
    </location>
</feature>
<dbReference type="AlphaFoldDB" id="A0AA88XLH7"/>
<evidence type="ECO:0000256" key="2">
    <source>
        <dbReference type="SAM" id="MobiDB-lite"/>
    </source>
</evidence>
<dbReference type="SMART" id="SM00343">
    <property type="entry name" value="ZnF_C2HC"/>
    <property type="match status" value="2"/>
</dbReference>
<reference evidence="4" key="1">
    <citation type="submission" date="2019-08" db="EMBL/GenBank/DDBJ databases">
        <title>The improved chromosome-level genome for the pearl oyster Pinctada fucata martensii using PacBio sequencing and Hi-C.</title>
        <authorList>
            <person name="Zheng Z."/>
        </authorList>
    </citation>
    <scope>NUCLEOTIDE SEQUENCE</scope>
    <source>
        <strain evidence="4">ZZ-2019</strain>
        <tissue evidence="4">Adductor muscle</tissue>
    </source>
</reference>
<feature type="region of interest" description="Disordered" evidence="2">
    <location>
        <begin position="264"/>
        <end position="383"/>
    </location>
</feature>
<protein>
    <recommendedName>
        <fullName evidence="3">CCHC-type domain-containing protein</fullName>
    </recommendedName>
</protein>
<keyword evidence="1" id="KW-0863">Zinc-finger</keyword>
<keyword evidence="1" id="KW-0479">Metal-binding</keyword>
<name>A0AA88XLH7_PINIB</name>
<keyword evidence="1" id="KW-0862">Zinc</keyword>
<feature type="domain" description="CCHC-type" evidence="3">
    <location>
        <begin position="206"/>
        <end position="222"/>
    </location>
</feature>